<evidence type="ECO:0000256" key="1">
    <source>
        <dbReference type="SAM" id="MobiDB-lite"/>
    </source>
</evidence>
<comment type="caution">
    <text evidence="2">The sequence shown here is derived from an EMBL/GenBank/DDBJ whole genome shotgun (WGS) entry which is preliminary data.</text>
</comment>
<evidence type="ECO:0000313" key="3">
    <source>
        <dbReference type="Proteomes" id="UP001281761"/>
    </source>
</evidence>
<dbReference type="EMBL" id="JARBJD010000065">
    <property type="protein sequence ID" value="KAK2955547.1"/>
    <property type="molecule type" value="Genomic_DNA"/>
</dbReference>
<feature type="region of interest" description="Disordered" evidence="1">
    <location>
        <begin position="52"/>
        <end position="72"/>
    </location>
</feature>
<keyword evidence="3" id="KW-1185">Reference proteome</keyword>
<organism evidence="2 3">
    <name type="scientific">Blattamonas nauphoetae</name>
    <dbReference type="NCBI Taxonomy" id="2049346"/>
    <lineage>
        <taxon>Eukaryota</taxon>
        <taxon>Metamonada</taxon>
        <taxon>Preaxostyla</taxon>
        <taxon>Oxymonadida</taxon>
        <taxon>Blattamonas</taxon>
    </lineage>
</organism>
<sequence>MISEKPVPKKTMEWRARQVVGRHTELDHKHRESLLLFVVQHTKVGQIVEERNPPQNAITEEPIPMDMDNEIT</sequence>
<evidence type="ECO:0000313" key="2">
    <source>
        <dbReference type="EMBL" id="KAK2955547.1"/>
    </source>
</evidence>
<name>A0ABQ9XVM9_9EUKA</name>
<dbReference type="Proteomes" id="UP001281761">
    <property type="component" value="Unassembled WGS sequence"/>
</dbReference>
<gene>
    <name evidence="2" type="ORF">BLNAU_9403</name>
</gene>
<accession>A0ABQ9XVM9</accession>
<reference evidence="2 3" key="1">
    <citation type="journal article" date="2022" name="bioRxiv">
        <title>Genomics of Preaxostyla Flagellates Illuminates Evolutionary Transitions and the Path Towards Mitochondrial Loss.</title>
        <authorList>
            <person name="Novak L.V.F."/>
            <person name="Treitli S.C."/>
            <person name="Pyrih J."/>
            <person name="Halakuc P."/>
            <person name="Pipaliya S.V."/>
            <person name="Vacek V."/>
            <person name="Brzon O."/>
            <person name="Soukal P."/>
            <person name="Eme L."/>
            <person name="Dacks J.B."/>
            <person name="Karnkowska A."/>
            <person name="Elias M."/>
            <person name="Hampl V."/>
        </authorList>
    </citation>
    <scope>NUCLEOTIDE SEQUENCE [LARGE SCALE GENOMIC DNA]</scope>
    <source>
        <strain evidence="2">NAU3</strain>
        <tissue evidence="2">Gut</tissue>
    </source>
</reference>
<protein>
    <submittedName>
        <fullName evidence="2">Uncharacterized protein</fullName>
    </submittedName>
</protein>
<proteinExistence type="predicted"/>